<keyword evidence="2" id="KW-0472">Membrane</keyword>
<reference evidence="3 4" key="1">
    <citation type="journal article" date="2023" name="Plants (Basel)">
        <title>Bridging the Gap: Combining Genomics and Transcriptomics Approaches to Understand Stylosanthes scabra, an Orphan Legume from the Brazilian Caatinga.</title>
        <authorList>
            <person name="Ferreira-Neto J.R.C."/>
            <person name="da Silva M.D."/>
            <person name="Binneck E."/>
            <person name="de Melo N.F."/>
            <person name="da Silva R.H."/>
            <person name="de Melo A.L.T.M."/>
            <person name="Pandolfi V."/>
            <person name="Bustamante F.O."/>
            <person name="Brasileiro-Vidal A.C."/>
            <person name="Benko-Iseppon A.M."/>
        </authorList>
    </citation>
    <scope>NUCLEOTIDE SEQUENCE [LARGE SCALE GENOMIC DNA]</scope>
    <source>
        <tissue evidence="3">Leaves</tissue>
    </source>
</reference>
<name>A0ABU6QWI7_9FABA</name>
<evidence type="ECO:0000256" key="2">
    <source>
        <dbReference type="SAM" id="Phobius"/>
    </source>
</evidence>
<accession>A0ABU6QWI7</accession>
<keyword evidence="4" id="KW-1185">Reference proteome</keyword>
<keyword evidence="2" id="KW-1133">Transmembrane helix</keyword>
<feature type="non-terminal residue" evidence="3">
    <location>
        <position position="1"/>
    </location>
</feature>
<protein>
    <submittedName>
        <fullName evidence="3">Uncharacterized protein</fullName>
    </submittedName>
</protein>
<gene>
    <name evidence="3" type="ORF">PIB30_097258</name>
</gene>
<proteinExistence type="predicted"/>
<evidence type="ECO:0000313" key="3">
    <source>
        <dbReference type="EMBL" id="MED6116135.1"/>
    </source>
</evidence>
<evidence type="ECO:0000256" key="1">
    <source>
        <dbReference type="SAM" id="MobiDB-lite"/>
    </source>
</evidence>
<keyword evidence="2" id="KW-0812">Transmembrane</keyword>
<feature type="region of interest" description="Disordered" evidence="1">
    <location>
        <begin position="111"/>
        <end position="135"/>
    </location>
</feature>
<sequence>GFAWNEEKQCIEIDSKDVLDVWLKAILMNYCFDIQSTLCAIIALLLNQAYPKKFYTLGKAFPMFRRLGRIFRKDWVTGSAAISGFDVEEKVDEDPGEDELVLDDYFMSLTPTTDASSQTQGNLGQETTSCAEPVA</sequence>
<evidence type="ECO:0000313" key="4">
    <source>
        <dbReference type="Proteomes" id="UP001341840"/>
    </source>
</evidence>
<feature type="transmembrane region" description="Helical" evidence="2">
    <location>
        <begin position="26"/>
        <end position="46"/>
    </location>
</feature>
<comment type="caution">
    <text evidence="3">The sequence shown here is derived from an EMBL/GenBank/DDBJ whole genome shotgun (WGS) entry which is preliminary data.</text>
</comment>
<dbReference type="Proteomes" id="UP001341840">
    <property type="component" value="Unassembled WGS sequence"/>
</dbReference>
<organism evidence="3 4">
    <name type="scientific">Stylosanthes scabra</name>
    <dbReference type="NCBI Taxonomy" id="79078"/>
    <lineage>
        <taxon>Eukaryota</taxon>
        <taxon>Viridiplantae</taxon>
        <taxon>Streptophyta</taxon>
        <taxon>Embryophyta</taxon>
        <taxon>Tracheophyta</taxon>
        <taxon>Spermatophyta</taxon>
        <taxon>Magnoliopsida</taxon>
        <taxon>eudicotyledons</taxon>
        <taxon>Gunneridae</taxon>
        <taxon>Pentapetalae</taxon>
        <taxon>rosids</taxon>
        <taxon>fabids</taxon>
        <taxon>Fabales</taxon>
        <taxon>Fabaceae</taxon>
        <taxon>Papilionoideae</taxon>
        <taxon>50 kb inversion clade</taxon>
        <taxon>dalbergioids sensu lato</taxon>
        <taxon>Dalbergieae</taxon>
        <taxon>Pterocarpus clade</taxon>
        <taxon>Stylosanthes</taxon>
    </lineage>
</organism>
<dbReference type="EMBL" id="JASCZI010002376">
    <property type="protein sequence ID" value="MED6116135.1"/>
    <property type="molecule type" value="Genomic_DNA"/>
</dbReference>